<comment type="caution">
    <text evidence="1">The sequence shown here is derived from an EMBL/GenBank/DDBJ whole genome shotgun (WGS) entry which is preliminary data.</text>
</comment>
<dbReference type="EMBL" id="JAQSVD010000005">
    <property type="protein sequence ID" value="MDE1470856.1"/>
    <property type="molecule type" value="Genomic_DNA"/>
</dbReference>
<dbReference type="RefSeq" id="WP_227206420.1">
    <property type="nucleotide sequence ID" value="NZ_JAJCLO010000004.1"/>
</dbReference>
<name>A0ABT5USN0_EUBLI</name>
<accession>A0ABT5USN0</accession>
<protein>
    <submittedName>
        <fullName evidence="1">Uncharacterized protein</fullName>
    </submittedName>
</protein>
<evidence type="ECO:0000313" key="2">
    <source>
        <dbReference type="Proteomes" id="UP001215087"/>
    </source>
</evidence>
<evidence type="ECO:0000313" key="1">
    <source>
        <dbReference type="EMBL" id="MDE1470856.1"/>
    </source>
</evidence>
<organism evidence="1 2">
    <name type="scientific">Eubacterium limosum</name>
    <dbReference type="NCBI Taxonomy" id="1736"/>
    <lineage>
        <taxon>Bacteria</taxon>
        <taxon>Bacillati</taxon>
        <taxon>Bacillota</taxon>
        <taxon>Clostridia</taxon>
        <taxon>Eubacteriales</taxon>
        <taxon>Eubacteriaceae</taxon>
        <taxon>Eubacterium</taxon>
    </lineage>
</organism>
<keyword evidence="2" id="KW-1185">Reference proteome</keyword>
<reference evidence="1 2" key="1">
    <citation type="submission" date="2023-02" db="EMBL/GenBank/DDBJ databases">
        <title>Comparative genome analysis of Eubacterium limosum species.</title>
        <authorList>
            <person name="Bak J.E."/>
        </authorList>
    </citation>
    <scope>NUCLEOTIDE SEQUENCE [LARGE SCALE GENOMIC DNA]</scope>
    <source>
        <strain evidence="1 2">KGMB01548</strain>
    </source>
</reference>
<dbReference type="PROSITE" id="PS51257">
    <property type="entry name" value="PROKAR_LIPOPROTEIN"/>
    <property type="match status" value="1"/>
</dbReference>
<dbReference type="Proteomes" id="UP001215087">
    <property type="component" value="Unassembled WGS sequence"/>
</dbReference>
<proteinExistence type="predicted"/>
<gene>
    <name evidence="1" type="ORF">PTZ04_11395</name>
</gene>
<sequence length="52" mass="5692">MKKKIILMSLSILTAVVLFSGCSGGKLASEPHWPDEGTQAYIEKIEDNLSIK</sequence>